<dbReference type="GO" id="GO:0008270">
    <property type="term" value="F:zinc ion binding"/>
    <property type="evidence" value="ECO:0007669"/>
    <property type="project" value="UniProtKB-KW"/>
</dbReference>
<keyword evidence="13" id="KW-1185">Reference proteome</keyword>
<evidence type="ECO:0000256" key="1">
    <source>
        <dbReference type="ARBA" id="ARBA00022723"/>
    </source>
</evidence>
<accession>A0A9Q1JID6</accession>
<evidence type="ECO:0000259" key="11">
    <source>
        <dbReference type="PROSITE" id="PS50884"/>
    </source>
</evidence>
<evidence type="ECO:0000313" key="13">
    <source>
        <dbReference type="Proteomes" id="UP001153076"/>
    </source>
</evidence>
<evidence type="ECO:0000256" key="9">
    <source>
        <dbReference type="RuleBase" id="RU369094"/>
    </source>
</evidence>
<name>A0A9Q1JID6_9CARY</name>
<dbReference type="PANTHER" id="PTHR31992">
    <property type="entry name" value="DOF ZINC FINGER PROTEIN DOF1.4-RELATED"/>
    <property type="match status" value="1"/>
</dbReference>
<keyword evidence="1 9" id="KW-0479">Metal-binding</keyword>
<keyword evidence="5 8" id="KW-0238">DNA-binding</keyword>
<keyword evidence="7 8" id="KW-0539">Nucleus</keyword>
<dbReference type="PANTHER" id="PTHR31992:SF343">
    <property type="entry name" value="DOF ZINC FINGER PROTEIN"/>
    <property type="match status" value="1"/>
</dbReference>
<keyword evidence="4 9" id="KW-0805">Transcription regulation</keyword>
<evidence type="ECO:0000256" key="10">
    <source>
        <dbReference type="SAM" id="MobiDB-lite"/>
    </source>
</evidence>
<feature type="compositionally biased region" description="Low complexity" evidence="10">
    <location>
        <begin position="114"/>
        <end position="131"/>
    </location>
</feature>
<keyword evidence="2 8" id="KW-0863">Zinc-finger</keyword>
<dbReference type="Pfam" id="PF02701">
    <property type="entry name" value="Zn_ribbon_Dof"/>
    <property type="match status" value="1"/>
</dbReference>
<feature type="region of interest" description="Disordered" evidence="10">
    <location>
        <begin position="98"/>
        <end position="131"/>
    </location>
</feature>
<dbReference type="GO" id="GO:0003677">
    <property type="term" value="F:DNA binding"/>
    <property type="evidence" value="ECO:0007669"/>
    <property type="project" value="UniProtKB-UniRule"/>
</dbReference>
<evidence type="ECO:0000256" key="2">
    <source>
        <dbReference type="ARBA" id="ARBA00022771"/>
    </source>
</evidence>
<dbReference type="OrthoDB" id="1927254at2759"/>
<dbReference type="EMBL" id="JAKOGI010001774">
    <property type="protein sequence ID" value="KAJ8424099.1"/>
    <property type="molecule type" value="Genomic_DNA"/>
</dbReference>
<gene>
    <name evidence="12" type="ORF">Cgig2_000845</name>
</gene>
<dbReference type="PROSITE" id="PS01361">
    <property type="entry name" value="ZF_DOF_1"/>
    <property type="match status" value="1"/>
</dbReference>
<protein>
    <recommendedName>
        <fullName evidence="9">Dof zinc finger protein</fullName>
    </recommendedName>
</protein>
<sequence>MGTAQWPQEMIVPDACSSLAAAATACSNMISNNNNNNNKASSTCLERKVRPQKDQALNCPRCNSTNTKFCYYNNYSLTQPRYFCKTCRRYWTEGGSLRNIPVGGGSRKSKRSSSSKSNNSSSSSSSSASRKLALLHDHHDLAPKIHHPGQDLNLGFPPATAHQEFRSLSEFIHLPTIEASAPKTIRIPSSSSTTASTSSDHASANHHHLSALQLLNGLPSSRGLTPFMPMSAVYSSSSGFPSLQDFKPTLNFSLDGLGNGFGSLQQEEINNDHNGKLLFPLEDSKQVSSNNISADDQTREQGDSTGYWSGMLGMHMGGSW</sequence>
<evidence type="ECO:0000313" key="12">
    <source>
        <dbReference type="EMBL" id="KAJ8424099.1"/>
    </source>
</evidence>
<dbReference type="AlphaFoldDB" id="A0A9Q1JID6"/>
<organism evidence="12 13">
    <name type="scientific">Carnegiea gigantea</name>
    <dbReference type="NCBI Taxonomy" id="171969"/>
    <lineage>
        <taxon>Eukaryota</taxon>
        <taxon>Viridiplantae</taxon>
        <taxon>Streptophyta</taxon>
        <taxon>Embryophyta</taxon>
        <taxon>Tracheophyta</taxon>
        <taxon>Spermatophyta</taxon>
        <taxon>Magnoliopsida</taxon>
        <taxon>eudicotyledons</taxon>
        <taxon>Gunneridae</taxon>
        <taxon>Pentapetalae</taxon>
        <taxon>Caryophyllales</taxon>
        <taxon>Cactineae</taxon>
        <taxon>Cactaceae</taxon>
        <taxon>Cactoideae</taxon>
        <taxon>Echinocereeae</taxon>
        <taxon>Carnegiea</taxon>
    </lineage>
</organism>
<feature type="region of interest" description="Disordered" evidence="10">
    <location>
        <begin position="288"/>
        <end position="307"/>
    </location>
</feature>
<evidence type="ECO:0000256" key="8">
    <source>
        <dbReference type="PROSITE-ProRule" id="PRU00071"/>
    </source>
</evidence>
<dbReference type="InterPro" id="IPR045174">
    <property type="entry name" value="Dof"/>
</dbReference>
<dbReference type="GO" id="GO:0003700">
    <property type="term" value="F:DNA-binding transcription factor activity"/>
    <property type="evidence" value="ECO:0007669"/>
    <property type="project" value="UniProtKB-UniRule"/>
</dbReference>
<evidence type="ECO:0000256" key="6">
    <source>
        <dbReference type="ARBA" id="ARBA00023163"/>
    </source>
</evidence>
<dbReference type="GO" id="GO:0005634">
    <property type="term" value="C:nucleus"/>
    <property type="evidence" value="ECO:0007669"/>
    <property type="project" value="UniProtKB-SubCell"/>
</dbReference>
<comment type="subcellular location">
    <subcellularLocation>
        <location evidence="8 9">Nucleus</location>
    </subcellularLocation>
</comment>
<dbReference type="PROSITE" id="PS50884">
    <property type="entry name" value="ZF_DOF_2"/>
    <property type="match status" value="1"/>
</dbReference>
<dbReference type="Proteomes" id="UP001153076">
    <property type="component" value="Unassembled WGS sequence"/>
</dbReference>
<evidence type="ECO:0000256" key="7">
    <source>
        <dbReference type="ARBA" id="ARBA00023242"/>
    </source>
</evidence>
<evidence type="ECO:0000256" key="4">
    <source>
        <dbReference type="ARBA" id="ARBA00023015"/>
    </source>
</evidence>
<evidence type="ECO:0000256" key="3">
    <source>
        <dbReference type="ARBA" id="ARBA00022833"/>
    </source>
</evidence>
<comment type="function">
    <text evidence="9">Transcription factor that binds specifically to a 5'-AA[AG]G-3' consensus core sequence.</text>
</comment>
<evidence type="ECO:0000256" key="5">
    <source>
        <dbReference type="ARBA" id="ARBA00023125"/>
    </source>
</evidence>
<keyword evidence="6 9" id="KW-0804">Transcription</keyword>
<comment type="caution">
    <text evidence="12">The sequence shown here is derived from an EMBL/GenBank/DDBJ whole genome shotgun (WGS) entry which is preliminary data.</text>
</comment>
<reference evidence="12" key="1">
    <citation type="submission" date="2022-04" db="EMBL/GenBank/DDBJ databases">
        <title>Carnegiea gigantea Genome sequencing and assembly v2.</title>
        <authorList>
            <person name="Copetti D."/>
            <person name="Sanderson M.J."/>
            <person name="Burquez A."/>
            <person name="Wojciechowski M.F."/>
        </authorList>
    </citation>
    <scope>NUCLEOTIDE SEQUENCE</scope>
    <source>
        <strain evidence="12">SGP5-SGP5p</strain>
        <tissue evidence="12">Aerial part</tissue>
    </source>
</reference>
<proteinExistence type="predicted"/>
<feature type="domain" description="Dof-type" evidence="11">
    <location>
        <begin position="57"/>
        <end position="111"/>
    </location>
</feature>
<keyword evidence="3 9" id="KW-0862">Zinc</keyword>
<dbReference type="InterPro" id="IPR003851">
    <property type="entry name" value="Znf_Dof"/>
</dbReference>